<sequence>MAEGSKASSTQNDIANSQNVLPNDSKLIKNILSNKVENTVKAESNSLQFKKVCRKYEEDIDSLRAHIEELESESIIKNQNLILI</sequence>
<keyword evidence="3" id="KW-1185">Reference proteome</keyword>
<feature type="coiled-coil region" evidence="1">
    <location>
        <begin position="53"/>
        <end position="80"/>
    </location>
</feature>
<protein>
    <submittedName>
        <fullName evidence="2">234_t:CDS:1</fullName>
    </submittedName>
</protein>
<reference evidence="2" key="1">
    <citation type="submission" date="2021-06" db="EMBL/GenBank/DDBJ databases">
        <authorList>
            <person name="Kallberg Y."/>
            <person name="Tangrot J."/>
            <person name="Rosling A."/>
        </authorList>
    </citation>
    <scope>NUCLEOTIDE SEQUENCE</scope>
    <source>
        <strain evidence="2">87-6 pot B 2015</strain>
    </source>
</reference>
<dbReference type="Proteomes" id="UP000789375">
    <property type="component" value="Unassembled WGS sequence"/>
</dbReference>
<accession>A0A9N8WU58</accession>
<proteinExistence type="predicted"/>
<gene>
    <name evidence="2" type="ORF">FMOSSE_LOCUS3753</name>
</gene>
<evidence type="ECO:0000313" key="2">
    <source>
        <dbReference type="EMBL" id="CAG8495401.1"/>
    </source>
</evidence>
<organism evidence="2 3">
    <name type="scientific">Funneliformis mosseae</name>
    <name type="common">Endomycorrhizal fungus</name>
    <name type="synonym">Glomus mosseae</name>
    <dbReference type="NCBI Taxonomy" id="27381"/>
    <lineage>
        <taxon>Eukaryota</taxon>
        <taxon>Fungi</taxon>
        <taxon>Fungi incertae sedis</taxon>
        <taxon>Mucoromycota</taxon>
        <taxon>Glomeromycotina</taxon>
        <taxon>Glomeromycetes</taxon>
        <taxon>Glomerales</taxon>
        <taxon>Glomeraceae</taxon>
        <taxon>Funneliformis</taxon>
    </lineage>
</organism>
<comment type="caution">
    <text evidence="2">The sequence shown here is derived from an EMBL/GenBank/DDBJ whole genome shotgun (WGS) entry which is preliminary data.</text>
</comment>
<name>A0A9N8WU58_FUNMO</name>
<evidence type="ECO:0000256" key="1">
    <source>
        <dbReference type="SAM" id="Coils"/>
    </source>
</evidence>
<dbReference type="EMBL" id="CAJVPP010000584">
    <property type="protein sequence ID" value="CAG8495401.1"/>
    <property type="molecule type" value="Genomic_DNA"/>
</dbReference>
<evidence type="ECO:0000313" key="3">
    <source>
        <dbReference type="Proteomes" id="UP000789375"/>
    </source>
</evidence>
<dbReference type="AlphaFoldDB" id="A0A9N8WU58"/>
<keyword evidence="1" id="KW-0175">Coiled coil</keyword>